<protein>
    <submittedName>
        <fullName evidence="2">Alpha/beta hydrolase</fullName>
    </submittedName>
</protein>
<evidence type="ECO:0000313" key="2">
    <source>
        <dbReference type="EMBL" id="MBE9465709.1"/>
    </source>
</evidence>
<accession>A0ABR9WNI0</accession>
<gene>
    <name evidence="2" type="ORF">IEE83_27855</name>
</gene>
<dbReference type="EMBL" id="JACYGY010000002">
    <property type="protein sequence ID" value="MBE9465709.1"/>
    <property type="molecule type" value="Genomic_DNA"/>
</dbReference>
<evidence type="ECO:0000313" key="3">
    <source>
        <dbReference type="Proteomes" id="UP000634134"/>
    </source>
</evidence>
<name>A0ABR9WNI0_9BACT</name>
<proteinExistence type="predicted"/>
<dbReference type="Pfam" id="PF20434">
    <property type="entry name" value="BD-FAE"/>
    <property type="match status" value="1"/>
</dbReference>
<organism evidence="2 3">
    <name type="scientific">Dyadobacter subterraneus</name>
    <dbReference type="NCBI Taxonomy" id="2773304"/>
    <lineage>
        <taxon>Bacteria</taxon>
        <taxon>Pseudomonadati</taxon>
        <taxon>Bacteroidota</taxon>
        <taxon>Cytophagia</taxon>
        <taxon>Cytophagales</taxon>
        <taxon>Spirosomataceae</taxon>
        <taxon>Dyadobacter</taxon>
    </lineage>
</organism>
<keyword evidence="3" id="KW-1185">Reference proteome</keyword>
<dbReference type="InterPro" id="IPR029058">
    <property type="entry name" value="AB_hydrolase_fold"/>
</dbReference>
<evidence type="ECO:0000259" key="1">
    <source>
        <dbReference type="Pfam" id="PF20434"/>
    </source>
</evidence>
<dbReference type="GO" id="GO:0016787">
    <property type="term" value="F:hydrolase activity"/>
    <property type="evidence" value="ECO:0007669"/>
    <property type="project" value="UniProtKB-KW"/>
</dbReference>
<reference evidence="3" key="1">
    <citation type="submission" date="2023-07" db="EMBL/GenBank/DDBJ databases">
        <title>Dyadobacter sp. nov 'subterranea' isolated from contaminted grondwater.</title>
        <authorList>
            <person name="Szabo I."/>
            <person name="Al-Omari J."/>
            <person name="Szerdahelyi S.G."/>
            <person name="Rado J."/>
        </authorList>
    </citation>
    <scope>NUCLEOTIDE SEQUENCE [LARGE SCALE GENOMIC DNA]</scope>
    <source>
        <strain evidence="3">UP-52</strain>
    </source>
</reference>
<dbReference type="InterPro" id="IPR049492">
    <property type="entry name" value="BD-FAE-like_dom"/>
</dbReference>
<dbReference type="Proteomes" id="UP000634134">
    <property type="component" value="Unassembled WGS sequence"/>
</dbReference>
<dbReference type="SUPFAM" id="SSF53474">
    <property type="entry name" value="alpha/beta-Hydrolases"/>
    <property type="match status" value="1"/>
</dbReference>
<dbReference type="Gene3D" id="3.40.50.1820">
    <property type="entry name" value="alpha/beta hydrolase"/>
    <property type="match status" value="1"/>
</dbReference>
<keyword evidence="2" id="KW-0378">Hydrolase</keyword>
<feature type="domain" description="BD-FAE-like" evidence="1">
    <location>
        <begin position="73"/>
        <end position="186"/>
    </location>
</feature>
<comment type="caution">
    <text evidence="2">The sequence shown here is derived from an EMBL/GenBank/DDBJ whole genome shotgun (WGS) entry which is preliminary data.</text>
</comment>
<sequence length="335" mass="37254">MDTIAFPFPDTTAFAVINKTDSILGNSLRFGEVDIFPEAALESKTGIYNKANNYTGQTLNLNFSFLAPANDTLKKRPFVLFVHEGAFLYGTLDNEMGKAKYFAQKGYATAAINYRLGFNGGSESNICGSTKQELIRTVYRAVQDTYAALFYFTSNAETLGIDVSQIFLAGSSAGNITISSLAYMKESDFEVLDPGIIKLLGALDPHQTAKRFKLRALLTSLGYGLLKGSSFSAATAKPTIFFQRTGDNVLPYENGSLFFCTSYPMISGAKTTSDQLVTFKIPFELNYEVETGHVLSFPETYISKRYALFIKRFWKKDYRQIISEKYTVISDKKIN</sequence>